<comment type="caution">
    <text evidence="8">The sequence shown here is derived from an EMBL/GenBank/DDBJ whole genome shotgun (WGS) entry which is preliminary data.</text>
</comment>
<dbReference type="InterPro" id="IPR010432">
    <property type="entry name" value="RDD"/>
</dbReference>
<evidence type="ECO:0000313" key="8">
    <source>
        <dbReference type="EMBL" id="TSD63106.1"/>
    </source>
</evidence>
<name>A0A554S9T3_9ACTN</name>
<evidence type="ECO:0000256" key="6">
    <source>
        <dbReference type="SAM" id="Phobius"/>
    </source>
</evidence>
<dbReference type="PANTHER" id="PTHR36115:SF6">
    <property type="entry name" value="PROLINE-RICH ANTIGEN HOMOLOG"/>
    <property type="match status" value="1"/>
</dbReference>
<organism evidence="8 9">
    <name type="scientific">Aeromicrobium piscarium</name>
    <dbReference type="NCBI Taxonomy" id="2590901"/>
    <lineage>
        <taxon>Bacteria</taxon>
        <taxon>Bacillati</taxon>
        <taxon>Actinomycetota</taxon>
        <taxon>Actinomycetes</taxon>
        <taxon>Propionibacteriales</taxon>
        <taxon>Nocardioidaceae</taxon>
        <taxon>Aeromicrobium</taxon>
    </lineage>
</organism>
<feature type="domain" description="RDD" evidence="7">
    <location>
        <begin position="14"/>
        <end position="157"/>
    </location>
</feature>
<feature type="transmembrane region" description="Helical" evidence="6">
    <location>
        <begin position="122"/>
        <end position="144"/>
    </location>
</feature>
<comment type="subcellular location">
    <subcellularLocation>
        <location evidence="1">Cell membrane</location>
        <topology evidence="1">Multi-pass membrane protein</topology>
    </subcellularLocation>
</comment>
<keyword evidence="5 6" id="KW-0472">Membrane</keyword>
<gene>
    <name evidence="8" type="ORF">FNM00_09270</name>
</gene>
<dbReference type="Pfam" id="PF06271">
    <property type="entry name" value="RDD"/>
    <property type="match status" value="1"/>
</dbReference>
<proteinExistence type="predicted"/>
<feature type="transmembrane region" description="Helical" evidence="6">
    <location>
        <begin position="20"/>
        <end position="45"/>
    </location>
</feature>
<keyword evidence="4 6" id="KW-1133">Transmembrane helix</keyword>
<dbReference type="GO" id="GO:0005886">
    <property type="term" value="C:plasma membrane"/>
    <property type="evidence" value="ECO:0007669"/>
    <property type="project" value="UniProtKB-SubCell"/>
</dbReference>
<evidence type="ECO:0000256" key="3">
    <source>
        <dbReference type="ARBA" id="ARBA00022692"/>
    </source>
</evidence>
<evidence type="ECO:0000313" key="9">
    <source>
        <dbReference type="Proteomes" id="UP000316988"/>
    </source>
</evidence>
<reference evidence="8 9" key="1">
    <citation type="submission" date="2019-07" db="EMBL/GenBank/DDBJ databases">
        <authorList>
            <person name="Zhao L.H."/>
        </authorList>
    </citation>
    <scope>NUCLEOTIDE SEQUENCE [LARGE SCALE GENOMIC DNA]</scope>
    <source>
        <strain evidence="8 9">Co35</strain>
    </source>
</reference>
<dbReference type="Proteomes" id="UP000316988">
    <property type="component" value="Unassembled WGS sequence"/>
</dbReference>
<keyword evidence="2" id="KW-1003">Cell membrane</keyword>
<dbReference type="EMBL" id="VLNT01000006">
    <property type="protein sequence ID" value="TSD63106.1"/>
    <property type="molecule type" value="Genomic_DNA"/>
</dbReference>
<evidence type="ECO:0000256" key="1">
    <source>
        <dbReference type="ARBA" id="ARBA00004651"/>
    </source>
</evidence>
<dbReference type="InterPro" id="IPR051791">
    <property type="entry name" value="Pra-immunoreactive"/>
</dbReference>
<protein>
    <submittedName>
        <fullName evidence="8">RDD family protein</fullName>
    </submittedName>
</protein>
<dbReference type="PANTHER" id="PTHR36115">
    <property type="entry name" value="PROLINE-RICH ANTIGEN HOMOLOG-RELATED"/>
    <property type="match status" value="1"/>
</dbReference>
<dbReference type="OrthoDB" id="9793824at2"/>
<evidence type="ECO:0000256" key="4">
    <source>
        <dbReference type="ARBA" id="ARBA00022989"/>
    </source>
</evidence>
<evidence type="ECO:0000259" key="7">
    <source>
        <dbReference type="Pfam" id="PF06271"/>
    </source>
</evidence>
<feature type="transmembrane region" description="Helical" evidence="6">
    <location>
        <begin position="66"/>
        <end position="85"/>
    </location>
</feature>
<accession>A0A554S9T3</accession>
<keyword evidence="9" id="KW-1185">Reference proteome</keyword>
<sequence length="163" mass="16922">MSGGPSAAPPLALAPLATRVGAWILDLAVAVLAGAIAWLPGLWIVGTRGTWAEQTDGTVALESAPAIGLLLLGVGVIVQLLVSLWNQGLRQGRTGRSIAKSKLGLATVDPRSGEPIGAARGVLRWLAAGILGSLCLLTYLWAIIDPRRRTWHDLIAGSLVVRG</sequence>
<evidence type="ECO:0000256" key="2">
    <source>
        <dbReference type="ARBA" id="ARBA00022475"/>
    </source>
</evidence>
<dbReference type="AlphaFoldDB" id="A0A554S9T3"/>
<evidence type="ECO:0000256" key="5">
    <source>
        <dbReference type="ARBA" id="ARBA00023136"/>
    </source>
</evidence>
<keyword evidence="3 6" id="KW-0812">Transmembrane</keyword>
<dbReference type="RefSeq" id="WP_143913160.1">
    <property type="nucleotide sequence ID" value="NZ_VLNT01000006.1"/>
</dbReference>